<dbReference type="GO" id="GO:0012505">
    <property type="term" value="C:endomembrane system"/>
    <property type="evidence" value="ECO:0007669"/>
    <property type="project" value="UniProtKB-SubCell"/>
</dbReference>
<dbReference type="InterPro" id="IPR050685">
    <property type="entry name" value="LDLR"/>
</dbReference>
<dbReference type="PRINTS" id="PR00261">
    <property type="entry name" value="LDLRECEPTOR"/>
</dbReference>
<dbReference type="CDD" id="cd00112">
    <property type="entry name" value="LDLa"/>
    <property type="match status" value="2"/>
</dbReference>
<dbReference type="PANTHER" id="PTHR24270">
    <property type="entry name" value="LOW-DENSITY LIPOPROTEIN RECEPTOR-RELATED"/>
    <property type="match status" value="1"/>
</dbReference>
<dbReference type="SUPFAM" id="SSF57424">
    <property type="entry name" value="LDL receptor-like module"/>
    <property type="match status" value="2"/>
</dbReference>
<dbReference type="InterPro" id="IPR023415">
    <property type="entry name" value="LDLR_class-A_CS"/>
</dbReference>
<keyword evidence="3" id="KW-0812">Transmembrane</keyword>
<gene>
    <name evidence="9" type="primary">LRP5</name>
    <name evidence="9" type="ORF">AWC38_SpisGene22769</name>
</gene>
<keyword evidence="9" id="KW-0449">Lipoprotein</keyword>
<keyword evidence="10" id="KW-1185">Reference proteome</keyword>
<evidence type="ECO:0000256" key="4">
    <source>
        <dbReference type="ARBA" id="ARBA00022737"/>
    </source>
</evidence>
<keyword evidence="7 8" id="KW-1015">Disulfide bond</keyword>
<reference evidence="10" key="1">
    <citation type="journal article" date="2017" name="bioRxiv">
        <title>Comparative analysis of the genomes of Stylophora pistillata and Acropora digitifera provides evidence for extensive differences between species of corals.</title>
        <authorList>
            <person name="Voolstra C.R."/>
            <person name="Li Y."/>
            <person name="Liew Y.J."/>
            <person name="Baumgarten S."/>
            <person name="Zoccola D."/>
            <person name="Flot J.-F."/>
            <person name="Tambutte S."/>
            <person name="Allemand D."/>
            <person name="Aranda M."/>
        </authorList>
    </citation>
    <scope>NUCLEOTIDE SEQUENCE [LARGE SCALE GENOMIC DNA]</scope>
</reference>
<evidence type="ECO:0000256" key="2">
    <source>
        <dbReference type="ARBA" id="ARBA00004308"/>
    </source>
</evidence>
<evidence type="ECO:0000256" key="3">
    <source>
        <dbReference type="ARBA" id="ARBA00022692"/>
    </source>
</evidence>
<proteinExistence type="predicted"/>
<dbReference type="PROSITE" id="PS01209">
    <property type="entry name" value="LDLRA_1"/>
    <property type="match status" value="1"/>
</dbReference>
<feature type="disulfide bond" evidence="8">
    <location>
        <begin position="125"/>
        <end position="143"/>
    </location>
</feature>
<dbReference type="Proteomes" id="UP000225706">
    <property type="component" value="Unassembled WGS sequence"/>
</dbReference>
<feature type="disulfide bond" evidence="8">
    <location>
        <begin position="137"/>
        <end position="152"/>
    </location>
</feature>
<dbReference type="OrthoDB" id="5979849at2759"/>
<sequence>MSFIRDKEFSSSKKTMNILWKSKKLGGKTLNSLIHTTIWSSWKAGTPWNETGRFRIMKGDDGLEFIEFAEGPTKRRPGATCGSHQFACANQQKCIHASERCDGYKDCSDGSDEQCRKCANYEFTCANGKCLTKWKRCRGRNYCGDGSDDEQCRYIDAQAQ</sequence>
<keyword evidence="4" id="KW-0677">Repeat</keyword>
<name>A0A2B4R4B3_STYPI</name>
<keyword evidence="6" id="KW-0472">Membrane</keyword>
<dbReference type="EMBL" id="LSMT01001051">
    <property type="protein sequence ID" value="PFX13174.1"/>
    <property type="molecule type" value="Genomic_DNA"/>
</dbReference>
<dbReference type="Gene3D" id="4.10.400.10">
    <property type="entry name" value="Low-density Lipoprotein Receptor"/>
    <property type="match status" value="2"/>
</dbReference>
<evidence type="ECO:0000256" key="6">
    <source>
        <dbReference type="ARBA" id="ARBA00023136"/>
    </source>
</evidence>
<dbReference type="SMART" id="SM00192">
    <property type="entry name" value="LDLa"/>
    <property type="match status" value="2"/>
</dbReference>
<evidence type="ECO:0000313" key="10">
    <source>
        <dbReference type="Proteomes" id="UP000225706"/>
    </source>
</evidence>
<dbReference type="InterPro" id="IPR036055">
    <property type="entry name" value="LDL_receptor-like_sf"/>
</dbReference>
<protein>
    <submittedName>
        <fullName evidence="9">Low-density lipoprotein receptor-related protein 5</fullName>
    </submittedName>
</protein>
<dbReference type="PROSITE" id="PS50068">
    <property type="entry name" value="LDLRA_2"/>
    <property type="match status" value="2"/>
</dbReference>
<comment type="caution">
    <text evidence="9">The sequence shown here is derived from an EMBL/GenBank/DDBJ whole genome shotgun (WGS) entry which is preliminary data.</text>
</comment>
<dbReference type="InterPro" id="IPR002172">
    <property type="entry name" value="LDrepeatLR_classA_rpt"/>
</dbReference>
<keyword evidence="9" id="KW-0675">Receptor</keyword>
<feature type="disulfide bond" evidence="8">
    <location>
        <begin position="118"/>
        <end position="130"/>
    </location>
</feature>
<accession>A0A2B4R4B3</accession>
<evidence type="ECO:0000256" key="7">
    <source>
        <dbReference type="ARBA" id="ARBA00023157"/>
    </source>
</evidence>
<dbReference type="Pfam" id="PF00057">
    <property type="entry name" value="Ldl_recept_a"/>
    <property type="match status" value="2"/>
</dbReference>
<dbReference type="GO" id="GO:0005886">
    <property type="term" value="C:plasma membrane"/>
    <property type="evidence" value="ECO:0007669"/>
    <property type="project" value="TreeGrafter"/>
</dbReference>
<keyword evidence="5" id="KW-1133">Transmembrane helix</keyword>
<dbReference type="AlphaFoldDB" id="A0A2B4R4B3"/>
<comment type="caution">
    <text evidence="8">Lacks conserved residue(s) required for the propagation of feature annotation.</text>
</comment>
<evidence type="ECO:0000313" key="9">
    <source>
        <dbReference type="EMBL" id="PFX13174.1"/>
    </source>
</evidence>
<evidence type="ECO:0000256" key="5">
    <source>
        <dbReference type="ARBA" id="ARBA00022989"/>
    </source>
</evidence>
<dbReference type="GO" id="GO:0016192">
    <property type="term" value="P:vesicle-mediated transport"/>
    <property type="evidence" value="ECO:0007669"/>
    <property type="project" value="UniProtKB-ARBA"/>
</dbReference>
<organism evidence="9 10">
    <name type="scientific">Stylophora pistillata</name>
    <name type="common">Smooth cauliflower coral</name>
    <dbReference type="NCBI Taxonomy" id="50429"/>
    <lineage>
        <taxon>Eukaryota</taxon>
        <taxon>Metazoa</taxon>
        <taxon>Cnidaria</taxon>
        <taxon>Anthozoa</taxon>
        <taxon>Hexacorallia</taxon>
        <taxon>Scleractinia</taxon>
        <taxon>Astrocoeniina</taxon>
        <taxon>Pocilloporidae</taxon>
        <taxon>Stylophora</taxon>
    </lineage>
</organism>
<dbReference type="STRING" id="50429.A0A2B4R4B3"/>
<comment type="subcellular location">
    <subcellularLocation>
        <location evidence="2">Endomembrane system</location>
    </subcellularLocation>
    <subcellularLocation>
        <location evidence="1">Membrane</location>
        <topology evidence="1">Single-pass membrane protein</topology>
    </subcellularLocation>
</comment>
<evidence type="ECO:0000256" key="1">
    <source>
        <dbReference type="ARBA" id="ARBA00004167"/>
    </source>
</evidence>
<dbReference type="PANTHER" id="PTHR24270:SF59">
    <property type="entry name" value="LDL RECEPTOR REPEAT-CONTAINING PROTEIN EGG-1-RELATED"/>
    <property type="match status" value="1"/>
</dbReference>
<evidence type="ECO:0000256" key="8">
    <source>
        <dbReference type="PROSITE-ProRule" id="PRU00124"/>
    </source>
</evidence>